<evidence type="ECO:0000259" key="2">
    <source>
        <dbReference type="Pfam" id="PF07944"/>
    </source>
</evidence>
<dbReference type="Pfam" id="PF20737">
    <property type="entry name" value="Glyco_hydro127C"/>
    <property type="match status" value="1"/>
</dbReference>
<sequence>MRHNWLVLLMAVFFVGCNKYSEKPGKYNINPVPFTAVKVVDNFWAKRIQINTDVTIPIAFNHCEITGRIDNFKVAGGVLDGDFRSTSPFDDSDVFKVIEGAAYALQMNPNKELELYTDSIIDFIAMSQEDDGYLYTYRTIMGDDSHPWIGSKRWEYTHILSHELYNVGHMYEAAVAYYLATGKRKLLDVAIKNADLIAKDFGWDAFQSYPGHQEIEIGLVKLYNVTGDSKYLELAKFFLDIRGNVDRDKKTYDQSHLPVIEQDEAVGHSVRAAYMYTAMADIAALTGNQDYVKAIKKLWKDIVYTKLYITGGIGSAGGHEGFGVKYELPNPAAYCETCAAVANVFWNHRLFLMEGDAKYIDVLERSLYNNVLSGVSISGDHFFYPNPLESYFGHERQEWFGCACCPSNICRFMPSMPGYIYASKDKEVYVNLYIASEANFELGNNKVYVIQHSDMPWEGHSEIVVNQDLDETITLKLRVPGWARNEAVPGGELYWFKNVSNKMVGVKVNGESVDYTIDKKGYINISRKWSGDKVEVELPLEVRKVACNPQVDGNVDKIALQRGPIMYCSEGLDFESGQVANIVLKENTSLTCQFEEDLIGGVVTINGIAIEGQRLNSERTEFNKVEFKAIPYYAWCHRGTTPMVVWYATNENASRPKPAPTIANASEISGSVMNIAIESVRDQILPSGSNDKNTPKFHWWPHENQNEWITYTFKEPQKISGTKVFWFDDNGGCRPPESWKVYYLKDNEWVPFKNKYKYGVEINIINQVEFEPEKTTAVKLEVQLPKKSSSGLYEWIVE</sequence>
<dbReference type="PANTHER" id="PTHR43465">
    <property type="entry name" value="DUF1680 DOMAIN PROTEIN (AFU_ORTHOLOGUE AFUA_1G08910)"/>
    <property type="match status" value="1"/>
</dbReference>
<dbReference type="SUPFAM" id="SSF49785">
    <property type="entry name" value="Galactose-binding domain-like"/>
    <property type="match status" value="1"/>
</dbReference>
<feature type="domain" description="Non-reducing end beta-L-arabinofuranosidase-like GH127 catalytic" evidence="2">
    <location>
        <begin position="36"/>
        <end position="417"/>
    </location>
</feature>
<name>A0A1M5FME7_9BACT</name>
<dbReference type="InterPro" id="IPR049174">
    <property type="entry name" value="Beta-AFase-like"/>
</dbReference>
<dbReference type="InterPro" id="IPR008979">
    <property type="entry name" value="Galactose-bd-like_sf"/>
</dbReference>
<dbReference type="Pfam" id="PF07944">
    <property type="entry name" value="Beta-AFase-like_GH127_cat"/>
    <property type="match status" value="1"/>
</dbReference>
<evidence type="ECO:0000259" key="4">
    <source>
        <dbReference type="Pfam" id="PF20737"/>
    </source>
</evidence>
<dbReference type="Gene3D" id="2.60.120.260">
    <property type="entry name" value="Galactose-binding domain-like"/>
    <property type="match status" value="1"/>
</dbReference>
<dbReference type="PROSITE" id="PS51257">
    <property type="entry name" value="PROKAR_LIPOPROTEIN"/>
    <property type="match status" value="1"/>
</dbReference>
<accession>A0A1M5FME7</accession>
<dbReference type="Pfam" id="PF00754">
    <property type="entry name" value="F5_F8_type_C"/>
    <property type="match status" value="1"/>
</dbReference>
<keyword evidence="6" id="KW-1185">Reference proteome</keyword>
<evidence type="ECO:0000259" key="3">
    <source>
        <dbReference type="Pfam" id="PF20736"/>
    </source>
</evidence>
<dbReference type="InterPro" id="IPR049049">
    <property type="entry name" value="Beta-AFase-like_GH127_C"/>
</dbReference>
<feature type="domain" description="F5/8 type C" evidence="1">
    <location>
        <begin position="691"/>
        <end position="784"/>
    </location>
</feature>
<dbReference type="RefSeq" id="WP_073003361.1">
    <property type="nucleotide sequence ID" value="NZ_FQUM01000013.1"/>
</dbReference>
<dbReference type="STRING" id="1484053.SAMN05444274_11341"/>
<dbReference type="Gene3D" id="1.50.10.20">
    <property type="match status" value="1"/>
</dbReference>
<gene>
    <name evidence="5" type="ORF">SAMN05444274_11341</name>
</gene>
<protein>
    <recommendedName>
        <fullName evidence="7">F5/8 type C domain-containing protein</fullName>
    </recommendedName>
</protein>
<dbReference type="SUPFAM" id="SSF48208">
    <property type="entry name" value="Six-hairpin glycosidases"/>
    <property type="match status" value="1"/>
</dbReference>
<proteinExistence type="predicted"/>
<feature type="domain" description="Non-reducing end beta-L-arabinofuranosidase-like GH127 C-terminal" evidence="4">
    <location>
        <begin position="542"/>
        <end position="647"/>
    </location>
</feature>
<dbReference type="InterPro" id="IPR008928">
    <property type="entry name" value="6-hairpin_glycosidase_sf"/>
</dbReference>
<dbReference type="Proteomes" id="UP000184164">
    <property type="component" value="Unassembled WGS sequence"/>
</dbReference>
<dbReference type="OrthoDB" id="9757939at2"/>
<dbReference type="AlphaFoldDB" id="A0A1M5FME7"/>
<dbReference type="InterPro" id="IPR049046">
    <property type="entry name" value="Beta-AFase-like_GH127_middle"/>
</dbReference>
<evidence type="ECO:0000259" key="1">
    <source>
        <dbReference type="Pfam" id="PF00754"/>
    </source>
</evidence>
<dbReference type="InterPro" id="IPR000421">
    <property type="entry name" value="FA58C"/>
</dbReference>
<evidence type="ECO:0000313" key="6">
    <source>
        <dbReference type="Proteomes" id="UP000184164"/>
    </source>
</evidence>
<dbReference type="PANTHER" id="PTHR43465:SF2">
    <property type="entry name" value="DUF1680 DOMAIN PROTEIN (AFU_ORTHOLOGUE AFUA_1G08910)"/>
    <property type="match status" value="1"/>
</dbReference>
<dbReference type="InterPro" id="IPR012878">
    <property type="entry name" value="Beta-AFase-like_GH127_cat"/>
</dbReference>
<organism evidence="5 6">
    <name type="scientific">Mariniphaga anaerophila</name>
    <dbReference type="NCBI Taxonomy" id="1484053"/>
    <lineage>
        <taxon>Bacteria</taxon>
        <taxon>Pseudomonadati</taxon>
        <taxon>Bacteroidota</taxon>
        <taxon>Bacteroidia</taxon>
        <taxon>Marinilabiliales</taxon>
        <taxon>Prolixibacteraceae</taxon>
        <taxon>Mariniphaga</taxon>
    </lineage>
</organism>
<feature type="domain" description="Non-reducing end beta-L-arabinofuranosidase-like GH127 middle" evidence="3">
    <location>
        <begin position="427"/>
        <end position="540"/>
    </location>
</feature>
<dbReference type="EMBL" id="FQUM01000013">
    <property type="protein sequence ID" value="SHF92594.1"/>
    <property type="molecule type" value="Genomic_DNA"/>
</dbReference>
<reference evidence="5 6" key="1">
    <citation type="submission" date="2016-11" db="EMBL/GenBank/DDBJ databases">
        <authorList>
            <person name="Jaros S."/>
            <person name="Januszkiewicz K."/>
            <person name="Wedrychowicz H."/>
        </authorList>
    </citation>
    <scope>NUCLEOTIDE SEQUENCE [LARGE SCALE GENOMIC DNA]</scope>
    <source>
        <strain evidence="5 6">DSM 26910</strain>
    </source>
</reference>
<evidence type="ECO:0008006" key="7">
    <source>
        <dbReference type="Google" id="ProtNLM"/>
    </source>
</evidence>
<dbReference type="GO" id="GO:0005975">
    <property type="term" value="P:carbohydrate metabolic process"/>
    <property type="evidence" value="ECO:0007669"/>
    <property type="project" value="InterPro"/>
</dbReference>
<evidence type="ECO:0000313" key="5">
    <source>
        <dbReference type="EMBL" id="SHF92594.1"/>
    </source>
</evidence>
<dbReference type="Pfam" id="PF20736">
    <property type="entry name" value="Glyco_hydro127M"/>
    <property type="match status" value="1"/>
</dbReference>